<evidence type="ECO:0000313" key="6">
    <source>
        <dbReference type="Proteomes" id="UP000499080"/>
    </source>
</evidence>
<comment type="caution">
    <text evidence="5">The sequence shown here is derived from an EMBL/GenBank/DDBJ whole genome shotgun (WGS) entry which is preliminary data.</text>
</comment>
<dbReference type="InterPro" id="IPR044913">
    <property type="entry name" value="P_trefoil_dom_sf"/>
</dbReference>
<dbReference type="Proteomes" id="UP000499080">
    <property type="component" value="Unassembled WGS sequence"/>
</dbReference>
<reference evidence="5 6" key="1">
    <citation type="journal article" date="2019" name="Sci. Rep.">
        <title>Orb-weaving spider Araneus ventricosus genome elucidates the spidroin gene catalogue.</title>
        <authorList>
            <person name="Kono N."/>
            <person name="Nakamura H."/>
            <person name="Ohtoshi R."/>
            <person name="Moran D.A.P."/>
            <person name="Shinohara A."/>
            <person name="Yoshida Y."/>
            <person name="Fujiwara M."/>
            <person name="Mori M."/>
            <person name="Tomita M."/>
            <person name="Arakawa K."/>
        </authorList>
    </citation>
    <scope>NUCLEOTIDE SEQUENCE [LARGE SCALE GENOMIC DNA]</scope>
</reference>
<dbReference type="InterPro" id="IPR011013">
    <property type="entry name" value="Gal_mutarotase_sf_dom"/>
</dbReference>
<dbReference type="OrthoDB" id="5839090at2759"/>
<organism evidence="5 6">
    <name type="scientific">Araneus ventricosus</name>
    <name type="common">Orbweaver spider</name>
    <name type="synonym">Epeira ventricosa</name>
    <dbReference type="NCBI Taxonomy" id="182803"/>
    <lineage>
        <taxon>Eukaryota</taxon>
        <taxon>Metazoa</taxon>
        <taxon>Ecdysozoa</taxon>
        <taxon>Arthropoda</taxon>
        <taxon>Chelicerata</taxon>
        <taxon>Arachnida</taxon>
        <taxon>Araneae</taxon>
        <taxon>Araneomorphae</taxon>
        <taxon>Entelegynae</taxon>
        <taxon>Araneoidea</taxon>
        <taxon>Araneidae</taxon>
        <taxon>Araneus</taxon>
    </lineage>
</organism>
<feature type="domain" description="P-type" evidence="4">
    <location>
        <begin position="54"/>
        <end position="100"/>
    </location>
</feature>
<evidence type="ECO:0000256" key="2">
    <source>
        <dbReference type="PROSITE-ProRule" id="PRU00779"/>
    </source>
</evidence>
<evidence type="ECO:0000256" key="1">
    <source>
        <dbReference type="ARBA" id="ARBA00023157"/>
    </source>
</evidence>
<accession>A0A4Y2NIV0</accession>
<evidence type="ECO:0000259" key="4">
    <source>
        <dbReference type="PROSITE" id="PS51448"/>
    </source>
</evidence>
<dbReference type="InterPro" id="IPR000519">
    <property type="entry name" value="P_trefoil_dom"/>
</dbReference>
<dbReference type="GO" id="GO:0003824">
    <property type="term" value="F:catalytic activity"/>
    <property type="evidence" value="ECO:0007669"/>
    <property type="project" value="InterPro"/>
</dbReference>
<proteinExistence type="predicted"/>
<dbReference type="Gene3D" id="2.60.40.1760">
    <property type="entry name" value="glycosyl hydrolase (family 31)"/>
    <property type="match status" value="1"/>
</dbReference>
<dbReference type="PROSITE" id="PS51448">
    <property type="entry name" value="P_TREFOIL_2"/>
    <property type="match status" value="1"/>
</dbReference>
<dbReference type="SUPFAM" id="SSF74650">
    <property type="entry name" value="Galactose mutarotase-like"/>
    <property type="match status" value="1"/>
</dbReference>
<dbReference type="GO" id="GO:0005975">
    <property type="term" value="P:carbohydrate metabolic process"/>
    <property type="evidence" value="ECO:0007669"/>
    <property type="project" value="InterPro"/>
</dbReference>
<protein>
    <submittedName>
        <fullName evidence="5">Lysosomal alpha-glucosidase</fullName>
    </submittedName>
</protein>
<feature type="transmembrane region" description="Helical" evidence="3">
    <location>
        <begin position="34"/>
        <end position="54"/>
    </location>
</feature>
<keyword evidence="1" id="KW-1015">Disulfide bond</keyword>
<name>A0A4Y2NIV0_ARAVE</name>
<dbReference type="EMBL" id="BGPR01009347">
    <property type="protein sequence ID" value="GBN39425.1"/>
    <property type="molecule type" value="Genomic_DNA"/>
</dbReference>
<keyword evidence="6" id="KW-1185">Reference proteome</keyword>
<gene>
    <name evidence="5" type="primary">Gaa_1</name>
    <name evidence="5" type="ORF">AVEN_64945_1</name>
</gene>
<evidence type="ECO:0000256" key="3">
    <source>
        <dbReference type="SAM" id="Phobius"/>
    </source>
</evidence>
<dbReference type="GO" id="GO:0030246">
    <property type="term" value="F:carbohydrate binding"/>
    <property type="evidence" value="ECO:0007669"/>
    <property type="project" value="InterPro"/>
</dbReference>
<sequence>MTNNESSSEGINFKLPSTITIKGKEIVLKQAKWYIFYALSIIALIALFCIILYVEVYINSFFIRVDCNPDMPLNYEKCLDRGCIWVQRTEESQPLCFYPDGYGYTFQEVRKTSNGYHVDLVRTTEMKMFGDEMETISLQVYFETKNRLRLKFADKAKKRFEVPIEVPLPPAESPPDTEYSIDFVNEPQFGVLVKRNDTETVM</sequence>
<evidence type="ECO:0000313" key="5">
    <source>
        <dbReference type="EMBL" id="GBN39425.1"/>
    </source>
</evidence>
<keyword evidence="3" id="KW-1133">Transmembrane helix</keyword>
<dbReference type="AlphaFoldDB" id="A0A4Y2NIV0"/>
<dbReference type="Gene3D" id="4.10.110.10">
    <property type="entry name" value="Spasmolytic Protein, domain 1"/>
    <property type="match status" value="1"/>
</dbReference>
<keyword evidence="3" id="KW-0812">Transmembrane</keyword>
<keyword evidence="3" id="KW-0472">Membrane</keyword>
<dbReference type="SUPFAM" id="SSF57492">
    <property type="entry name" value="Trefoil"/>
    <property type="match status" value="1"/>
</dbReference>
<comment type="caution">
    <text evidence="2">Lacks conserved residue(s) required for the propagation of feature annotation.</text>
</comment>
<dbReference type="Pfam" id="PF00088">
    <property type="entry name" value="Trefoil"/>
    <property type="match status" value="1"/>
</dbReference>